<proteinExistence type="predicted"/>
<reference evidence="1 2" key="1">
    <citation type="submission" date="2020-08" db="EMBL/GenBank/DDBJ databases">
        <title>Description of novel Pseudomonas species.</title>
        <authorList>
            <person name="Duman M."/>
            <person name="Mulet M."/>
            <person name="Altun S."/>
            <person name="Saticioglu I.B."/>
            <person name="Lalucat J."/>
            <person name="Garcia-Valdes E."/>
        </authorList>
    </citation>
    <scope>NUCLEOTIDE SEQUENCE [LARGE SCALE GENOMIC DNA]</scope>
    <source>
        <strain evidence="1 2">P155</strain>
    </source>
</reference>
<dbReference type="EMBL" id="JACOPX010000005">
    <property type="protein sequence ID" value="MBF6033282.1"/>
    <property type="molecule type" value="Genomic_DNA"/>
</dbReference>
<accession>A0ABS0BIQ4</accession>
<dbReference type="SUPFAM" id="SSF51695">
    <property type="entry name" value="PLC-like phosphodiesterases"/>
    <property type="match status" value="1"/>
</dbReference>
<evidence type="ECO:0000313" key="1">
    <source>
        <dbReference type="EMBL" id="MBF6033282.1"/>
    </source>
</evidence>
<dbReference type="Gene3D" id="3.20.20.190">
    <property type="entry name" value="Phosphatidylinositol (PI) phosphodiesterase"/>
    <property type="match status" value="1"/>
</dbReference>
<name>A0ABS0BIQ4_9PSED</name>
<comment type="caution">
    <text evidence="1">The sequence shown here is derived from an EMBL/GenBank/DDBJ whole genome shotgun (WGS) entry which is preliminary data.</text>
</comment>
<organism evidence="1 2">
    <name type="scientific">Pseudomonas neuropathica</name>
    <dbReference type="NCBI Taxonomy" id="2730425"/>
    <lineage>
        <taxon>Bacteria</taxon>
        <taxon>Pseudomonadati</taxon>
        <taxon>Pseudomonadota</taxon>
        <taxon>Gammaproteobacteria</taxon>
        <taxon>Pseudomonadales</taxon>
        <taxon>Pseudomonadaceae</taxon>
        <taxon>Pseudomonas</taxon>
    </lineage>
</organism>
<evidence type="ECO:0000313" key="2">
    <source>
        <dbReference type="Proteomes" id="UP000722111"/>
    </source>
</evidence>
<sequence length="209" mass="23689">MEIISHRGYWLQAEEKNTPLAFERSFSLGFGTETDVRDLSGKLVISHDPPTGNEITLDELLEIAGKNKPTLALNVKADGLAVAIGSTMKRHAYANWFVFDMSIPDTRAQIAAGNPTFVRVSEEEPIIAFKKNTCGIWFDAFESDEWRIEKLTKLVKQNIRVCIVSPELHRRDHIHFWQNLKNAGLHSNNNILLCTDLPEHAVNFFETTL</sequence>
<dbReference type="InterPro" id="IPR017946">
    <property type="entry name" value="PLC-like_Pdiesterase_TIM-brl"/>
</dbReference>
<gene>
    <name evidence="1" type="ORF">H8F23_08475</name>
</gene>
<keyword evidence="2" id="KW-1185">Reference proteome</keyword>
<dbReference type="Proteomes" id="UP000722111">
    <property type="component" value="Unassembled WGS sequence"/>
</dbReference>
<dbReference type="RefSeq" id="WP_194934024.1">
    <property type="nucleotide sequence ID" value="NZ_JACOPX010000005.1"/>
</dbReference>
<protein>
    <submittedName>
        <fullName evidence="1">Phosphodiesterase</fullName>
    </submittedName>
</protein>